<feature type="transmembrane region" description="Helical" evidence="1">
    <location>
        <begin position="70"/>
        <end position="94"/>
    </location>
</feature>
<evidence type="ECO:0000313" key="2">
    <source>
        <dbReference type="EMBL" id="HIY79331.1"/>
    </source>
</evidence>
<gene>
    <name evidence="2" type="ORF">IAA42_02730</name>
</gene>
<keyword evidence="1" id="KW-0472">Membrane</keyword>
<reference evidence="2" key="2">
    <citation type="submission" date="2021-04" db="EMBL/GenBank/DDBJ databases">
        <authorList>
            <person name="Gilroy R."/>
        </authorList>
    </citation>
    <scope>NUCLEOTIDE SEQUENCE</scope>
    <source>
        <strain evidence="2">ChiHjej10B9-743</strain>
    </source>
</reference>
<name>A0A9D1Z9S3_9ACTN</name>
<protein>
    <submittedName>
        <fullName evidence="2">Uncharacterized protein</fullName>
    </submittedName>
</protein>
<keyword evidence="1" id="KW-0812">Transmembrane</keyword>
<dbReference type="EMBL" id="DXCP01000018">
    <property type="protein sequence ID" value="HIY79331.1"/>
    <property type="molecule type" value="Genomic_DNA"/>
</dbReference>
<evidence type="ECO:0000256" key="1">
    <source>
        <dbReference type="SAM" id="Phobius"/>
    </source>
</evidence>
<comment type="caution">
    <text evidence="2">The sequence shown here is derived from an EMBL/GenBank/DDBJ whole genome shotgun (WGS) entry which is preliminary data.</text>
</comment>
<feature type="transmembrane region" description="Helical" evidence="1">
    <location>
        <begin position="100"/>
        <end position="121"/>
    </location>
</feature>
<dbReference type="Proteomes" id="UP000824133">
    <property type="component" value="Unassembled WGS sequence"/>
</dbReference>
<dbReference type="AlphaFoldDB" id="A0A9D1Z9S3"/>
<keyword evidence="1" id="KW-1133">Transmembrane helix</keyword>
<proteinExistence type="predicted"/>
<reference evidence="2" key="1">
    <citation type="journal article" date="2021" name="PeerJ">
        <title>Extensive microbial diversity within the chicken gut microbiome revealed by metagenomics and culture.</title>
        <authorList>
            <person name="Gilroy R."/>
            <person name="Ravi A."/>
            <person name="Getino M."/>
            <person name="Pursley I."/>
            <person name="Horton D.L."/>
            <person name="Alikhan N.F."/>
            <person name="Baker D."/>
            <person name="Gharbi K."/>
            <person name="Hall N."/>
            <person name="Watson M."/>
            <person name="Adriaenssens E.M."/>
            <person name="Foster-Nyarko E."/>
            <person name="Jarju S."/>
            <person name="Secka A."/>
            <person name="Antonio M."/>
            <person name="Oren A."/>
            <person name="Chaudhuri R.R."/>
            <person name="La Ragione R."/>
            <person name="Hildebrand F."/>
            <person name="Pallen M.J."/>
        </authorList>
    </citation>
    <scope>NUCLEOTIDE SEQUENCE</scope>
    <source>
        <strain evidence="2">ChiHjej10B9-743</strain>
    </source>
</reference>
<accession>A0A9D1Z9S3</accession>
<organism evidence="2 3">
    <name type="scientific">Candidatus Olsenella excrementavium</name>
    <dbReference type="NCBI Taxonomy" id="2838709"/>
    <lineage>
        <taxon>Bacteria</taxon>
        <taxon>Bacillati</taxon>
        <taxon>Actinomycetota</taxon>
        <taxon>Coriobacteriia</taxon>
        <taxon>Coriobacteriales</taxon>
        <taxon>Atopobiaceae</taxon>
        <taxon>Olsenella</taxon>
    </lineage>
</organism>
<sequence>MADDFSEWASDAPLRTPDGLSEIVTAAGVAVSAIERNEMLAYASRTFVGAHEPLLRRILAGYQSAKRLQLLGMAGYVVAALVVLAVVLALPLQMEAELKAIAWAGVAALAFIAFIPAWILLCNHVLVPDWNTYATWCRRRDRKGLGFADLYKSLGMNYPPARDRSVD</sequence>
<evidence type="ECO:0000313" key="3">
    <source>
        <dbReference type="Proteomes" id="UP000824133"/>
    </source>
</evidence>